<reference evidence="3 4" key="1">
    <citation type="submission" date="2014-06" db="EMBL/GenBank/DDBJ databases">
        <authorList>
            <person name="Swart Estienne"/>
        </authorList>
    </citation>
    <scope>NUCLEOTIDE SEQUENCE [LARGE SCALE GENOMIC DNA]</scope>
    <source>
        <strain evidence="3 4">130c</strain>
    </source>
</reference>
<gene>
    <name evidence="3" type="primary">Contig5779.g6189</name>
    <name evidence="3" type="ORF">STYLEM_10624</name>
</gene>
<dbReference type="AlphaFoldDB" id="A0A078AL61"/>
<feature type="coiled-coil region" evidence="1">
    <location>
        <begin position="347"/>
        <end position="385"/>
    </location>
</feature>
<dbReference type="Proteomes" id="UP000039865">
    <property type="component" value="Unassembled WGS sequence"/>
</dbReference>
<sequence>MNFFQQMFLIFALDISGQRVILPERNFIKHYKKLIQLSRFNCCGNEEIIGIYYLKDIKYQSEYECILDLLKDKQVQEDLTKFKDRKGLEYDKVKDQYIFTLSIIIAGIEVTQMAVSHEVMEVFQYGSQLVVQDIGLDYQYHNIFDIQFSFLLLQETDDIGYILNRNYQEYHAISPTQSFQQGSYYLDKQQLKKWYVFYTFSSKEIGFTRYPETISSGISKIGGLFSVISFIFVLVRCYHQHRLKKILKKKLYNFEKTQNILKPQKFNNPNDSIQQNESPTFSHNSVNDVSREVIAINKTFNFQDESQRSLMDFPRSIEQASEQMKTNKLAIQEVFSFESIIQMHINQNKLLLDIKEMKKQMHDMESKYEGLINDLTSKIRDLENQNTNNIQF</sequence>
<keyword evidence="4" id="KW-1185">Reference proteome</keyword>
<organism evidence="3 4">
    <name type="scientific">Stylonychia lemnae</name>
    <name type="common">Ciliate</name>
    <dbReference type="NCBI Taxonomy" id="5949"/>
    <lineage>
        <taxon>Eukaryota</taxon>
        <taxon>Sar</taxon>
        <taxon>Alveolata</taxon>
        <taxon>Ciliophora</taxon>
        <taxon>Intramacronucleata</taxon>
        <taxon>Spirotrichea</taxon>
        <taxon>Stichotrichia</taxon>
        <taxon>Sporadotrichida</taxon>
        <taxon>Oxytrichidae</taxon>
        <taxon>Stylonychinae</taxon>
        <taxon>Stylonychia</taxon>
    </lineage>
</organism>
<keyword evidence="2" id="KW-0812">Transmembrane</keyword>
<dbReference type="EMBL" id="CCKQ01010101">
    <property type="protein sequence ID" value="CDW81603.1"/>
    <property type="molecule type" value="Genomic_DNA"/>
</dbReference>
<keyword evidence="2" id="KW-0472">Membrane</keyword>
<name>A0A078AL61_STYLE</name>
<evidence type="ECO:0000256" key="1">
    <source>
        <dbReference type="SAM" id="Coils"/>
    </source>
</evidence>
<proteinExistence type="predicted"/>
<evidence type="ECO:0000313" key="3">
    <source>
        <dbReference type="EMBL" id="CDW81603.1"/>
    </source>
</evidence>
<feature type="transmembrane region" description="Helical" evidence="2">
    <location>
        <begin position="221"/>
        <end position="239"/>
    </location>
</feature>
<keyword evidence="1" id="KW-0175">Coiled coil</keyword>
<evidence type="ECO:0000256" key="2">
    <source>
        <dbReference type="SAM" id="Phobius"/>
    </source>
</evidence>
<protein>
    <recommendedName>
        <fullName evidence="5">Transmembrane protein</fullName>
    </recommendedName>
</protein>
<keyword evidence="2" id="KW-1133">Transmembrane helix</keyword>
<accession>A0A078AL61</accession>
<evidence type="ECO:0008006" key="5">
    <source>
        <dbReference type="Google" id="ProtNLM"/>
    </source>
</evidence>
<dbReference type="InParanoid" id="A0A078AL61"/>
<evidence type="ECO:0000313" key="4">
    <source>
        <dbReference type="Proteomes" id="UP000039865"/>
    </source>
</evidence>